<protein>
    <recommendedName>
        <fullName evidence="4">MFS transporter</fullName>
    </recommendedName>
</protein>
<feature type="transmembrane region" description="Helical" evidence="1">
    <location>
        <begin position="36"/>
        <end position="54"/>
    </location>
</feature>
<keyword evidence="1" id="KW-0472">Membrane</keyword>
<feature type="transmembrane region" description="Helical" evidence="1">
    <location>
        <begin position="61"/>
        <end position="79"/>
    </location>
</feature>
<keyword evidence="1" id="KW-0812">Transmembrane</keyword>
<comment type="caution">
    <text evidence="2">The sequence shown here is derived from an EMBL/GenBank/DDBJ whole genome shotgun (WGS) entry which is preliminary data.</text>
</comment>
<dbReference type="EMBL" id="BAAAGX010000018">
    <property type="protein sequence ID" value="GAA0257112.1"/>
    <property type="molecule type" value="Genomic_DNA"/>
</dbReference>
<dbReference type="Proteomes" id="UP001500967">
    <property type="component" value="Unassembled WGS sequence"/>
</dbReference>
<gene>
    <name evidence="2" type="ORF">GCM10009539_48040</name>
</gene>
<evidence type="ECO:0000313" key="3">
    <source>
        <dbReference type="Proteomes" id="UP001500967"/>
    </source>
</evidence>
<evidence type="ECO:0000313" key="2">
    <source>
        <dbReference type="EMBL" id="GAA0257112.1"/>
    </source>
</evidence>
<accession>A0ABN0UP66</accession>
<keyword evidence="3" id="KW-1185">Reference proteome</keyword>
<sequence length="188" mass="19778">MTSQGFARESRAGVFTLVCLSLSVLLHTVAAGSMPSAPAILAGAGLVLVVAFALAGPERRFPVIAAVLLGAQFGLHYLFEALPHAGHHGEAAFSSVPLPPGMVLAHLVAGLVTALWLRGGEAAAWRLLRWMARGVAPLRGLWFFLLRTLIVPATRPALLVSAARRVVRPAPGWRHSVIRRGPPASSPA</sequence>
<proteinExistence type="predicted"/>
<reference evidence="2 3" key="1">
    <citation type="journal article" date="2019" name="Int. J. Syst. Evol. Microbiol.">
        <title>The Global Catalogue of Microorganisms (GCM) 10K type strain sequencing project: providing services to taxonomists for standard genome sequencing and annotation.</title>
        <authorList>
            <consortium name="The Broad Institute Genomics Platform"/>
            <consortium name="The Broad Institute Genome Sequencing Center for Infectious Disease"/>
            <person name="Wu L."/>
            <person name="Ma J."/>
        </authorList>
    </citation>
    <scope>NUCLEOTIDE SEQUENCE [LARGE SCALE GENOMIC DNA]</scope>
    <source>
        <strain evidence="2 3">JCM 10425</strain>
    </source>
</reference>
<name>A0ABN0UP66_9ACTN</name>
<evidence type="ECO:0000256" key="1">
    <source>
        <dbReference type="SAM" id="Phobius"/>
    </source>
</evidence>
<feature type="transmembrane region" description="Helical" evidence="1">
    <location>
        <begin position="99"/>
        <end position="118"/>
    </location>
</feature>
<evidence type="ECO:0008006" key="4">
    <source>
        <dbReference type="Google" id="ProtNLM"/>
    </source>
</evidence>
<feature type="transmembrane region" description="Helical" evidence="1">
    <location>
        <begin position="12"/>
        <end position="30"/>
    </location>
</feature>
<keyword evidence="1" id="KW-1133">Transmembrane helix</keyword>
<organism evidence="2 3">
    <name type="scientific">Cryptosporangium japonicum</name>
    <dbReference type="NCBI Taxonomy" id="80872"/>
    <lineage>
        <taxon>Bacteria</taxon>
        <taxon>Bacillati</taxon>
        <taxon>Actinomycetota</taxon>
        <taxon>Actinomycetes</taxon>
        <taxon>Cryptosporangiales</taxon>
        <taxon>Cryptosporangiaceae</taxon>
        <taxon>Cryptosporangium</taxon>
    </lineage>
</organism>
<dbReference type="RefSeq" id="WP_344651153.1">
    <property type="nucleotide sequence ID" value="NZ_BAAAGX010000018.1"/>
</dbReference>